<evidence type="ECO:0008006" key="3">
    <source>
        <dbReference type="Google" id="ProtNLM"/>
    </source>
</evidence>
<evidence type="ECO:0000313" key="2">
    <source>
        <dbReference type="Proteomes" id="UP000276215"/>
    </source>
</evidence>
<proteinExistence type="predicted"/>
<dbReference type="Proteomes" id="UP000276215">
    <property type="component" value="Unassembled WGS sequence"/>
</dbReference>
<sequence>MLWGAITYGVACKNSIVFIWNEETEQEKEAVEILAEENSIVEATTEKLYPIWYAEEMMVALGEYGGRRKVWLMGDGAGLYHSKHLNNYHHEHGINKTNWPASTLDLNPIEQVWDYIH</sequence>
<keyword evidence="2" id="KW-1185">Reference proteome</keyword>
<dbReference type="InterPro" id="IPR036397">
    <property type="entry name" value="RNaseH_sf"/>
</dbReference>
<dbReference type="AlphaFoldDB" id="A0A3N4JYF2"/>
<gene>
    <name evidence="1" type="ORF">L873DRAFT_1841947</name>
</gene>
<protein>
    <recommendedName>
        <fullName evidence="3">Tc1-like transposase DDE domain-containing protein</fullName>
    </recommendedName>
</protein>
<dbReference type="OrthoDB" id="3687914at2759"/>
<dbReference type="EMBL" id="ML120369">
    <property type="protein sequence ID" value="RPB02059.1"/>
    <property type="molecule type" value="Genomic_DNA"/>
</dbReference>
<dbReference type="GO" id="GO:0003676">
    <property type="term" value="F:nucleic acid binding"/>
    <property type="evidence" value="ECO:0007669"/>
    <property type="project" value="InterPro"/>
</dbReference>
<organism evidence="1 2">
    <name type="scientific">Choiromyces venosus 120613-1</name>
    <dbReference type="NCBI Taxonomy" id="1336337"/>
    <lineage>
        <taxon>Eukaryota</taxon>
        <taxon>Fungi</taxon>
        <taxon>Dikarya</taxon>
        <taxon>Ascomycota</taxon>
        <taxon>Pezizomycotina</taxon>
        <taxon>Pezizomycetes</taxon>
        <taxon>Pezizales</taxon>
        <taxon>Tuberaceae</taxon>
        <taxon>Choiromyces</taxon>
    </lineage>
</organism>
<accession>A0A3N4JYF2</accession>
<reference evidence="1 2" key="1">
    <citation type="journal article" date="2018" name="Nat. Ecol. Evol.">
        <title>Pezizomycetes genomes reveal the molecular basis of ectomycorrhizal truffle lifestyle.</title>
        <authorList>
            <person name="Murat C."/>
            <person name="Payen T."/>
            <person name="Noel B."/>
            <person name="Kuo A."/>
            <person name="Morin E."/>
            <person name="Chen J."/>
            <person name="Kohler A."/>
            <person name="Krizsan K."/>
            <person name="Balestrini R."/>
            <person name="Da Silva C."/>
            <person name="Montanini B."/>
            <person name="Hainaut M."/>
            <person name="Levati E."/>
            <person name="Barry K.W."/>
            <person name="Belfiori B."/>
            <person name="Cichocki N."/>
            <person name="Clum A."/>
            <person name="Dockter R.B."/>
            <person name="Fauchery L."/>
            <person name="Guy J."/>
            <person name="Iotti M."/>
            <person name="Le Tacon F."/>
            <person name="Lindquist E.A."/>
            <person name="Lipzen A."/>
            <person name="Malagnac F."/>
            <person name="Mello A."/>
            <person name="Molinier V."/>
            <person name="Miyauchi S."/>
            <person name="Poulain J."/>
            <person name="Riccioni C."/>
            <person name="Rubini A."/>
            <person name="Sitrit Y."/>
            <person name="Splivallo R."/>
            <person name="Traeger S."/>
            <person name="Wang M."/>
            <person name="Zifcakova L."/>
            <person name="Wipf D."/>
            <person name="Zambonelli A."/>
            <person name="Paolocci F."/>
            <person name="Nowrousian M."/>
            <person name="Ottonello S."/>
            <person name="Baldrian P."/>
            <person name="Spatafora J.W."/>
            <person name="Henrissat B."/>
            <person name="Nagy L.G."/>
            <person name="Aury J.M."/>
            <person name="Wincker P."/>
            <person name="Grigoriev I.V."/>
            <person name="Bonfante P."/>
            <person name="Martin F.M."/>
        </authorList>
    </citation>
    <scope>NUCLEOTIDE SEQUENCE [LARGE SCALE GENOMIC DNA]</scope>
    <source>
        <strain evidence="1 2">120613-1</strain>
    </source>
</reference>
<name>A0A3N4JYF2_9PEZI</name>
<dbReference type="Gene3D" id="3.30.420.10">
    <property type="entry name" value="Ribonuclease H-like superfamily/Ribonuclease H"/>
    <property type="match status" value="1"/>
</dbReference>
<evidence type="ECO:0000313" key="1">
    <source>
        <dbReference type="EMBL" id="RPB02059.1"/>
    </source>
</evidence>
<dbReference type="STRING" id="1336337.A0A3N4JYF2"/>